<dbReference type="PANTHER" id="PTHR16320">
    <property type="entry name" value="SPHINGOMYELINASE FAMILY MEMBER"/>
    <property type="match status" value="1"/>
</dbReference>
<dbReference type="Gene3D" id="3.60.10.10">
    <property type="entry name" value="Endonuclease/exonuclease/phosphatase"/>
    <property type="match status" value="1"/>
</dbReference>
<organism evidence="6 7">
    <name type="scientific">Mortierella alpina</name>
    <name type="common">Oleaginous fungus</name>
    <name type="synonym">Mortierella renispora</name>
    <dbReference type="NCBI Taxonomy" id="64518"/>
    <lineage>
        <taxon>Eukaryota</taxon>
        <taxon>Fungi</taxon>
        <taxon>Fungi incertae sedis</taxon>
        <taxon>Mucoromycota</taxon>
        <taxon>Mortierellomycotina</taxon>
        <taxon>Mortierellomycetes</taxon>
        <taxon>Mortierellales</taxon>
        <taxon>Mortierellaceae</taxon>
        <taxon>Mortierella</taxon>
    </lineage>
</organism>
<name>A0A9P8A606_MORAP</name>
<dbReference type="SUPFAM" id="SSF56219">
    <property type="entry name" value="DNase I-like"/>
    <property type="match status" value="1"/>
</dbReference>
<dbReference type="PANTHER" id="PTHR16320:SF23">
    <property type="entry name" value="SPHINGOMYELINASE C 1"/>
    <property type="match status" value="1"/>
</dbReference>
<accession>A0A9P8A606</accession>
<evidence type="ECO:0000256" key="3">
    <source>
        <dbReference type="ARBA" id="ARBA00022729"/>
    </source>
</evidence>
<gene>
    <name evidence="6" type="ORF">KVV02_008845</name>
</gene>
<dbReference type="Proteomes" id="UP000717515">
    <property type="component" value="Unassembled WGS sequence"/>
</dbReference>
<evidence type="ECO:0000256" key="4">
    <source>
        <dbReference type="ARBA" id="ARBA00022801"/>
    </source>
</evidence>
<comment type="caution">
    <text evidence="6">The sequence shown here is derived from an EMBL/GenBank/DDBJ whole genome shotgun (WGS) entry which is preliminary data.</text>
</comment>
<dbReference type="InterPro" id="IPR038772">
    <property type="entry name" value="Sph/SMPD2-like"/>
</dbReference>
<dbReference type="InterPro" id="IPR005135">
    <property type="entry name" value="Endo/exonuclease/phosphatase"/>
</dbReference>
<dbReference type="Pfam" id="PF03372">
    <property type="entry name" value="Exo_endo_phos"/>
    <property type="match status" value="1"/>
</dbReference>
<dbReference type="GO" id="GO:0004767">
    <property type="term" value="F:sphingomyelin phosphodiesterase activity"/>
    <property type="evidence" value="ECO:0007669"/>
    <property type="project" value="UniProtKB-EC"/>
</dbReference>
<evidence type="ECO:0000313" key="6">
    <source>
        <dbReference type="EMBL" id="KAG9323445.1"/>
    </source>
</evidence>
<dbReference type="InterPro" id="IPR017766">
    <property type="entry name" value="Sphingomyelinase/PLipase_C"/>
</dbReference>
<feature type="domain" description="Endonuclease/exonuclease/phosphatase" evidence="5">
    <location>
        <begin position="51"/>
        <end position="297"/>
    </location>
</feature>
<dbReference type="EC" id="3.1.4.12" evidence="2"/>
<dbReference type="CDD" id="cd09078">
    <property type="entry name" value="nSMase"/>
    <property type="match status" value="1"/>
</dbReference>
<sequence length="306" mass="34697">MPSQVMVDQEVFSRPYPHHPPASLSVLSNNVFLLGAVPWEQKTRAELIAKAEYIKHHDVVVLQECFRNEFCEDLKQSLRSGYPHATPSIGDSKEGWLSTSGKFNKLSPENGGVAILSKWPITKMRQFIYMDGCGWDKFSNKGVAYAELDIHGTKVHVFGTHMQSDDSLCHGGQAAQIRAQALDDFYYFVLAQQIPKSELVVMVGDFNIDRDSFEYREVLRRLRVVRPTFFKGAQWSYDTKQNGIARDRDPTAPSQNLDHILVSTQHRMPRSVVETTLLVHSTPYTHGSGTFNEFSDHYPVHAVIDL</sequence>
<evidence type="ECO:0000313" key="7">
    <source>
        <dbReference type="Proteomes" id="UP000717515"/>
    </source>
</evidence>
<keyword evidence="3" id="KW-0732">Signal</keyword>
<evidence type="ECO:0000256" key="1">
    <source>
        <dbReference type="ARBA" id="ARBA00006335"/>
    </source>
</evidence>
<dbReference type="EMBL" id="JAIFTL010000101">
    <property type="protein sequence ID" value="KAG9323445.1"/>
    <property type="molecule type" value="Genomic_DNA"/>
</dbReference>
<comment type="similarity">
    <text evidence="1">Belongs to the neutral sphingomyelinase family.</text>
</comment>
<protein>
    <recommendedName>
        <fullName evidence="2">sphingomyelin phosphodiesterase</fullName>
        <ecNumber evidence="2">3.1.4.12</ecNumber>
    </recommendedName>
</protein>
<dbReference type="AlphaFoldDB" id="A0A9P8A606"/>
<dbReference type="InterPro" id="IPR036691">
    <property type="entry name" value="Endo/exonu/phosph_ase_sf"/>
</dbReference>
<evidence type="ECO:0000259" key="5">
    <source>
        <dbReference type="Pfam" id="PF03372"/>
    </source>
</evidence>
<evidence type="ECO:0000256" key="2">
    <source>
        <dbReference type="ARBA" id="ARBA00012369"/>
    </source>
</evidence>
<dbReference type="GO" id="GO:0005576">
    <property type="term" value="C:extracellular region"/>
    <property type="evidence" value="ECO:0007669"/>
    <property type="project" value="InterPro"/>
</dbReference>
<proteinExistence type="inferred from homology"/>
<dbReference type="NCBIfam" id="TIGR03395">
    <property type="entry name" value="sphingomy"/>
    <property type="match status" value="1"/>
</dbReference>
<reference evidence="6" key="1">
    <citation type="submission" date="2021-07" db="EMBL/GenBank/DDBJ databases">
        <title>Draft genome of Mortierella alpina, strain LL118, isolated from an aspen leaf litter sample.</title>
        <authorList>
            <person name="Yang S."/>
            <person name="Vinatzer B.A."/>
        </authorList>
    </citation>
    <scope>NUCLEOTIDE SEQUENCE</scope>
    <source>
        <strain evidence="6">LL118</strain>
    </source>
</reference>
<keyword evidence="4" id="KW-0378">Hydrolase</keyword>